<dbReference type="GO" id="GO:0050511">
    <property type="term" value="F:undecaprenyldiphospho-muramoylpentapeptide beta-N-acetylglucosaminyltransferase activity"/>
    <property type="evidence" value="ECO:0007669"/>
    <property type="project" value="UniProtKB-UniRule"/>
</dbReference>
<evidence type="ECO:0000256" key="7">
    <source>
        <dbReference type="ARBA" id="ARBA00023136"/>
    </source>
</evidence>
<dbReference type="SUPFAM" id="SSF53756">
    <property type="entry name" value="UDP-Glycosyltransferase/glycogen phosphorylase"/>
    <property type="match status" value="1"/>
</dbReference>
<keyword evidence="4 10" id="KW-0808">Transferase</keyword>
<dbReference type="HAMAP" id="MF_00033">
    <property type="entry name" value="MurG"/>
    <property type="match status" value="1"/>
</dbReference>
<feature type="domain" description="Glycosyltransferase family 28 N-terminal" evidence="11">
    <location>
        <begin position="3"/>
        <end position="140"/>
    </location>
</feature>
<comment type="catalytic activity">
    <reaction evidence="10">
        <text>di-trans,octa-cis-undecaprenyl diphospho-N-acetyl-alpha-D-muramoyl-L-alanyl-D-glutamyl-meso-2,6-diaminopimeloyl-D-alanyl-D-alanine + UDP-N-acetyl-alpha-D-glucosamine = di-trans,octa-cis-undecaprenyl diphospho-[N-acetyl-alpha-D-glucosaminyl-(1-&gt;4)]-N-acetyl-alpha-D-muramoyl-L-alanyl-D-glutamyl-meso-2,6-diaminopimeloyl-D-alanyl-D-alanine + UDP + H(+)</text>
        <dbReference type="Rhea" id="RHEA:31227"/>
        <dbReference type="ChEBI" id="CHEBI:15378"/>
        <dbReference type="ChEBI" id="CHEBI:57705"/>
        <dbReference type="ChEBI" id="CHEBI:58223"/>
        <dbReference type="ChEBI" id="CHEBI:61387"/>
        <dbReference type="ChEBI" id="CHEBI:61388"/>
        <dbReference type="EC" id="2.4.1.227"/>
    </reaction>
</comment>
<evidence type="ECO:0000256" key="1">
    <source>
        <dbReference type="ARBA" id="ARBA00022475"/>
    </source>
</evidence>
<dbReference type="RefSeq" id="WP_186743585.1">
    <property type="nucleotide sequence ID" value="NZ_CP060394.1"/>
</dbReference>
<dbReference type="Proteomes" id="UP000515312">
    <property type="component" value="Chromosome"/>
</dbReference>
<protein>
    <recommendedName>
        <fullName evidence="10">UDP-N-acetylglucosamine--N-acetylmuramyl-(pentapeptide) pyrophosphoryl-undecaprenol N-acetylglucosamine transferase</fullName>
        <ecNumber evidence="10">2.4.1.227</ecNumber>
    </recommendedName>
    <alternativeName>
        <fullName evidence="10">Undecaprenyl-PP-MurNAc-pentapeptide-UDPGlcNAc GlcNAc transferase</fullName>
    </alternativeName>
</protein>
<dbReference type="KEGG" id="adin:H7849_00990"/>
<keyword evidence="9 10" id="KW-0961">Cell wall biogenesis/degradation</keyword>
<feature type="binding site" evidence="10">
    <location>
        <position position="185"/>
    </location>
    <ligand>
        <name>UDP-N-acetyl-alpha-D-glucosamine</name>
        <dbReference type="ChEBI" id="CHEBI:57705"/>
    </ligand>
</feature>
<keyword evidence="6 10" id="KW-0573">Peptidoglycan synthesis</keyword>
<evidence type="ECO:0000259" key="12">
    <source>
        <dbReference type="Pfam" id="PF04101"/>
    </source>
</evidence>
<keyword evidence="14" id="KW-1185">Reference proteome</keyword>
<evidence type="ECO:0000313" key="14">
    <source>
        <dbReference type="Proteomes" id="UP000515312"/>
    </source>
</evidence>
<dbReference type="PANTHER" id="PTHR21015:SF22">
    <property type="entry name" value="GLYCOSYLTRANSFERASE"/>
    <property type="match status" value="1"/>
</dbReference>
<keyword evidence="7 10" id="KW-0472">Membrane</keyword>
<keyword evidence="1 10" id="KW-1003">Cell membrane</keyword>
<evidence type="ECO:0000259" key="11">
    <source>
        <dbReference type="Pfam" id="PF03033"/>
    </source>
</evidence>
<dbReference type="EMBL" id="CP060394">
    <property type="protein sequence ID" value="QNI32631.1"/>
    <property type="molecule type" value="Genomic_DNA"/>
</dbReference>
<evidence type="ECO:0000256" key="2">
    <source>
        <dbReference type="ARBA" id="ARBA00022618"/>
    </source>
</evidence>
<dbReference type="InterPro" id="IPR007235">
    <property type="entry name" value="Glyco_trans_28_C"/>
</dbReference>
<feature type="binding site" evidence="10">
    <location>
        <position position="123"/>
    </location>
    <ligand>
        <name>UDP-N-acetyl-alpha-D-glucosamine</name>
        <dbReference type="ChEBI" id="CHEBI:57705"/>
    </ligand>
</feature>
<keyword evidence="5 10" id="KW-0133">Cell shape</keyword>
<organism evidence="13 14">
    <name type="scientific">Alloacidobacterium dinghuense</name>
    <dbReference type="NCBI Taxonomy" id="2763107"/>
    <lineage>
        <taxon>Bacteria</taxon>
        <taxon>Pseudomonadati</taxon>
        <taxon>Acidobacteriota</taxon>
        <taxon>Terriglobia</taxon>
        <taxon>Terriglobales</taxon>
        <taxon>Acidobacteriaceae</taxon>
        <taxon>Alloacidobacterium</taxon>
    </lineage>
</organism>
<evidence type="ECO:0000256" key="10">
    <source>
        <dbReference type="HAMAP-Rule" id="MF_00033"/>
    </source>
</evidence>
<dbReference type="AlphaFoldDB" id="A0A7G8BJB1"/>
<evidence type="ECO:0000256" key="5">
    <source>
        <dbReference type="ARBA" id="ARBA00022960"/>
    </source>
</evidence>
<keyword evidence="8 10" id="KW-0131">Cell cycle</keyword>
<dbReference type="Pfam" id="PF04101">
    <property type="entry name" value="Glyco_tran_28_C"/>
    <property type="match status" value="1"/>
</dbReference>
<dbReference type="GO" id="GO:0005975">
    <property type="term" value="P:carbohydrate metabolic process"/>
    <property type="evidence" value="ECO:0007669"/>
    <property type="project" value="InterPro"/>
</dbReference>
<feature type="domain" description="Glycosyl transferase family 28 C-terminal" evidence="12">
    <location>
        <begin position="179"/>
        <end position="346"/>
    </location>
</feature>
<evidence type="ECO:0000313" key="13">
    <source>
        <dbReference type="EMBL" id="QNI32631.1"/>
    </source>
</evidence>
<proteinExistence type="inferred from homology"/>
<gene>
    <name evidence="10 13" type="primary">murG</name>
    <name evidence="13" type="ORF">H7849_00990</name>
</gene>
<dbReference type="CDD" id="cd03785">
    <property type="entry name" value="GT28_MurG"/>
    <property type="match status" value="1"/>
</dbReference>
<dbReference type="EC" id="2.4.1.227" evidence="10"/>
<evidence type="ECO:0000256" key="3">
    <source>
        <dbReference type="ARBA" id="ARBA00022676"/>
    </source>
</evidence>
<dbReference type="GO" id="GO:0051301">
    <property type="term" value="P:cell division"/>
    <property type="evidence" value="ECO:0007669"/>
    <property type="project" value="UniProtKB-KW"/>
</dbReference>
<sequence length="370" mass="39165">MRVLIAGGGTGGHIMPALAIADALQKQYQAELLFVGTPRGLESKLVPQAGHKLELIKVGQLKNVSLVTRLRTMLDLPMSVLHCRSLLKQFRPDVVIGVGGYASGPGMVAAILARIPTLAVEPNAFPGLANRLVGKHVSAAAVNFEPALKYFRNAQVTGIPVRAEFFQLQRRPENGLPHLLIFGGSQGARVLNRTMPQVVARLLEAVPGLTILHQAGARHAEETQAAYAASGADPSRWQVHAFLDDMARRFEAADLVLSRSGASTVAEEMAAGKPALLVPFPGAADDHQRKNAEVMAGAGAATLLLESEMTPDRLLESLTAMLGNRAELKAMGERARTLAHPDAASRIAAMACEVLGPGLKAQGSVPPIAR</sequence>
<dbReference type="NCBIfam" id="TIGR01133">
    <property type="entry name" value="murG"/>
    <property type="match status" value="1"/>
</dbReference>
<accession>A0A7G8BJB1</accession>
<name>A0A7G8BJB1_9BACT</name>
<dbReference type="PANTHER" id="PTHR21015">
    <property type="entry name" value="UDP-N-ACETYLGLUCOSAMINE--N-ACETYLMURAMYL-(PENTAPEPTIDE) PYROPHOSPHORYL-UNDECAPRENOL N-ACETYLGLUCOSAMINE TRANSFERASE 1"/>
    <property type="match status" value="1"/>
</dbReference>
<evidence type="ECO:0000256" key="6">
    <source>
        <dbReference type="ARBA" id="ARBA00022984"/>
    </source>
</evidence>
<comment type="function">
    <text evidence="10">Cell wall formation. Catalyzes the transfer of a GlcNAc subunit on undecaprenyl-pyrophosphoryl-MurNAc-pentapeptide (lipid intermediate I) to form undecaprenyl-pyrophosphoryl-MurNAc-(pentapeptide)GlcNAc (lipid intermediate II).</text>
</comment>
<dbReference type="GO" id="GO:0008360">
    <property type="term" value="P:regulation of cell shape"/>
    <property type="evidence" value="ECO:0007669"/>
    <property type="project" value="UniProtKB-KW"/>
</dbReference>
<dbReference type="Pfam" id="PF03033">
    <property type="entry name" value="Glyco_transf_28"/>
    <property type="match status" value="1"/>
</dbReference>
<dbReference type="GO" id="GO:0005886">
    <property type="term" value="C:plasma membrane"/>
    <property type="evidence" value="ECO:0007669"/>
    <property type="project" value="UniProtKB-SubCell"/>
</dbReference>
<dbReference type="GO" id="GO:0009252">
    <property type="term" value="P:peptidoglycan biosynthetic process"/>
    <property type="evidence" value="ECO:0007669"/>
    <property type="project" value="UniProtKB-UniRule"/>
</dbReference>
<comment type="caution">
    <text evidence="10">Lacks conserved residue(s) required for the propagation of feature annotation.</text>
</comment>
<comment type="pathway">
    <text evidence="10">Cell wall biogenesis; peptidoglycan biosynthesis.</text>
</comment>
<keyword evidence="3 10" id="KW-0328">Glycosyltransferase</keyword>
<dbReference type="Gene3D" id="3.40.50.2000">
    <property type="entry name" value="Glycogen Phosphorylase B"/>
    <property type="match status" value="2"/>
</dbReference>
<dbReference type="InterPro" id="IPR004276">
    <property type="entry name" value="GlycoTrans_28_N"/>
</dbReference>
<dbReference type="InterPro" id="IPR006009">
    <property type="entry name" value="GlcNAc_MurG"/>
</dbReference>
<feature type="binding site" evidence="10">
    <location>
        <position position="288"/>
    </location>
    <ligand>
        <name>UDP-N-acetyl-alpha-D-glucosamine</name>
        <dbReference type="ChEBI" id="CHEBI:57705"/>
    </ligand>
</feature>
<reference evidence="13 14" key="1">
    <citation type="submission" date="2020-08" db="EMBL/GenBank/DDBJ databases">
        <title>Edaphobacter telluris sp. nov. and Acidobacterium dinghuensis sp. nov., two acidobacteria isolated from forest soil.</title>
        <authorList>
            <person name="Fu J."/>
            <person name="Qiu L."/>
        </authorList>
    </citation>
    <scope>NUCLEOTIDE SEQUENCE [LARGE SCALE GENOMIC DNA]</scope>
    <source>
        <strain evidence="13">4Y35</strain>
    </source>
</reference>
<dbReference type="UniPathway" id="UPA00219"/>
<comment type="subcellular location">
    <subcellularLocation>
        <location evidence="10">Cell membrane</location>
        <topology evidence="10">Peripheral membrane protein</topology>
        <orientation evidence="10">Cytoplasmic side</orientation>
    </subcellularLocation>
</comment>
<evidence type="ECO:0000256" key="9">
    <source>
        <dbReference type="ARBA" id="ARBA00023316"/>
    </source>
</evidence>
<evidence type="ECO:0000256" key="4">
    <source>
        <dbReference type="ARBA" id="ARBA00022679"/>
    </source>
</evidence>
<keyword evidence="2 10" id="KW-0132">Cell division</keyword>
<dbReference type="GO" id="GO:0071555">
    <property type="term" value="P:cell wall organization"/>
    <property type="evidence" value="ECO:0007669"/>
    <property type="project" value="UniProtKB-KW"/>
</dbReference>
<feature type="binding site" evidence="10">
    <location>
        <position position="162"/>
    </location>
    <ligand>
        <name>UDP-N-acetyl-alpha-D-glucosamine</name>
        <dbReference type="ChEBI" id="CHEBI:57705"/>
    </ligand>
</feature>
<feature type="binding site" evidence="10">
    <location>
        <begin position="10"/>
        <end position="12"/>
    </location>
    <ligand>
        <name>UDP-N-acetyl-alpha-D-glucosamine</name>
        <dbReference type="ChEBI" id="CHEBI:57705"/>
    </ligand>
</feature>
<evidence type="ECO:0000256" key="8">
    <source>
        <dbReference type="ARBA" id="ARBA00023306"/>
    </source>
</evidence>
<comment type="similarity">
    <text evidence="10">Belongs to the glycosyltransferase 28 family. MurG subfamily.</text>
</comment>